<dbReference type="PROSITE" id="PS00165">
    <property type="entry name" value="DEHYDRATASE_SER_THR"/>
    <property type="match status" value="1"/>
</dbReference>
<evidence type="ECO:0000256" key="5">
    <source>
        <dbReference type="ARBA" id="ARBA00023239"/>
    </source>
</evidence>
<evidence type="ECO:0000259" key="10">
    <source>
        <dbReference type="Pfam" id="PF00291"/>
    </source>
</evidence>
<comment type="similarity">
    <text evidence="2">Belongs to the serine/threonine dehydratase family.</text>
</comment>
<dbReference type="Gene3D" id="3.40.50.1100">
    <property type="match status" value="2"/>
</dbReference>
<evidence type="ECO:0000313" key="11">
    <source>
        <dbReference type="EMBL" id="CAF2833924.1"/>
    </source>
</evidence>
<dbReference type="GO" id="GO:0009097">
    <property type="term" value="P:isoleucine biosynthetic process"/>
    <property type="evidence" value="ECO:0007669"/>
    <property type="project" value="TreeGrafter"/>
</dbReference>
<organism evidence="11 12">
    <name type="scientific">Lepeophtheirus salmonis</name>
    <name type="common">Salmon louse</name>
    <name type="synonym">Caligus salmonis</name>
    <dbReference type="NCBI Taxonomy" id="72036"/>
    <lineage>
        <taxon>Eukaryota</taxon>
        <taxon>Metazoa</taxon>
        <taxon>Ecdysozoa</taxon>
        <taxon>Arthropoda</taxon>
        <taxon>Crustacea</taxon>
        <taxon>Multicrustacea</taxon>
        <taxon>Hexanauplia</taxon>
        <taxon>Copepoda</taxon>
        <taxon>Siphonostomatoida</taxon>
        <taxon>Caligidae</taxon>
        <taxon>Lepeophtheirus</taxon>
    </lineage>
</organism>
<dbReference type="FunFam" id="3.40.50.1100:FF:000007">
    <property type="entry name" value="L-threonine dehydratase catabolic TdcB"/>
    <property type="match status" value="1"/>
</dbReference>
<proteinExistence type="inferred from homology"/>
<dbReference type="InterPro" id="IPR044561">
    <property type="entry name" value="ACT_ThrD-II-like"/>
</dbReference>
<keyword evidence="5 11" id="KW-0456">Lyase</keyword>
<feature type="compositionally biased region" description="Basic and acidic residues" evidence="9">
    <location>
        <begin position="730"/>
        <end position="743"/>
    </location>
</feature>
<dbReference type="AlphaFoldDB" id="A0A7R8CNX7"/>
<reference evidence="11" key="1">
    <citation type="submission" date="2021-02" db="EMBL/GenBank/DDBJ databases">
        <authorList>
            <person name="Bekaert M."/>
        </authorList>
    </citation>
    <scope>NUCLEOTIDE SEQUENCE</scope>
    <source>
        <strain evidence="11">IoA-00</strain>
    </source>
</reference>
<dbReference type="InterPro" id="IPR001926">
    <property type="entry name" value="TrpB-like_PALP"/>
</dbReference>
<dbReference type="InterPro" id="IPR036052">
    <property type="entry name" value="TrpB-like_PALP_sf"/>
</dbReference>
<keyword evidence="4" id="KW-0663">Pyridoxal phosphate</keyword>
<evidence type="ECO:0000256" key="7">
    <source>
        <dbReference type="ARBA" id="ARBA00042605"/>
    </source>
</evidence>
<comment type="catalytic activity">
    <reaction evidence="8">
        <text>L-serine = pyruvate + NH4(+)</text>
        <dbReference type="Rhea" id="RHEA:19169"/>
        <dbReference type="ChEBI" id="CHEBI:15361"/>
        <dbReference type="ChEBI" id="CHEBI:28938"/>
        <dbReference type="ChEBI" id="CHEBI:33384"/>
        <dbReference type="EC" id="4.3.1.17"/>
    </reaction>
</comment>
<dbReference type="PANTHER" id="PTHR48078:SF19">
    <property type="entry name" value="ACT DOMAIN-CONTAINING PROTEIN"/>
    <property type="match status" value="1"/>
</dbReference>
<dbReference type="CDD" id="cd04886">
    <property type="entry name" value="ACT_ThrD-II-like"/>
    <property type="match status" value="1"/>
</dbReference>
<evidence type="ECO:0000256" key="1">
    <source>
        <dbReference type="ARBA" id="ARBA00001933"/>
    </source>
</evidence>
<name>A0A7R8CNX7_LEPSM</name>
<dbReference type="GO" id="GO:0006567">
    <property type="term" value="P:L-threonine catabolic process"/>
    <property type="evidence" value="ECO:0007669"/>
    <property type="project" value="TreeGrafter"/>
</dbReference>
<dbReference type="EMBL" id="HG994592">
    <property type="protein sequence ID" value="CAF2833924.1"/>
    <property type="molecule type" value="Genomic_DNA"/>
</dbReference>
<evidence type="ECO:0000256" key="6">
    <source>
        <dbReference type="ARBA" id="ARBA00041766"/>
    </source>
</evidence>
<dbReference type="GO" id="GO:0003941">
    <property type="term" value="F:L-serine ammonia-lyase activity"/>
    <property type="evidence" value="ECO:0007669"/>
    <property type="project" value="UniProtKB-EC"/>
</dbReference>
<dbReference type="GO" id="GO:0004794">
    <property type="term" value="F:threonine deaminase activity"/>
    <property type="evidence" value="ECO:0007669"/>
    <property type="project" value="TreeGrafter"/>
</dbReference>
<dbReference type="CDD" id="cd01562">
    <property type="entry name" value="Thr-dehyd"/>
    <property type="match status" value="1"/>
</dbReference>
<dbReference type="GO" id="GO:0030170">
    <property type="term" value="F:pyridoxal phosphate binding"/>
    <property type="evidence" value="ECO:0007669"/>
    <property type="project" value="InterPro"/>
</dbReference>
<evidence type="ECO:0000256" key="4">
    <source>
        <dbReference type="ARBA" id="ARBA00022898"/>
    </source>
</evidence>
<dbReference type="Pfam" id="PF00291">
    <property type="entry name" value="PALP"/>
    <property type="match status" value="1"/>
</dbReference>
<dbReference type="InterPro" id="IPR000634">
    <property type="entry name" value="Ser/Thr_deHydtase_PyrdxlP-BS"/>
</dbReference>
<evidence type="ECO:0000256" key="2">
    <source>
        <dbReference type="ARBA" id="ARBA00010869"/>
    </source>
</evidence>
<evidence type="ECO:0000256" key="8">
    <source>
        <dbReference type="ARBA" id="ARBA00049406"/>
    </source>
</evidence>
<sequence length="810" mass="89526">MEQIDPYCDPQNPRVVDFESISTAYFKIKDGIICSPCVKSHMLEYTGIDLYFKKDYMQKTGSFKDRGARYALIGLNEDNKTKGVITASNGNHALAISYQGDQLGIPVTVVMPKSAPIMKIENCKKYGAQVIIYGENIIESKDKAMQLSRKNGCIYIDGYDHPRVLAGAGTMGLEILEQTPDLEAVVVPIGGGGLIAGVAKAIKTLKPDVIIIGVEPERAQSFSNAMKYGKPVNTDCQTSLADGLVVSKVGVNSYVTAAPLIDKIVTVNEESIALSILRIVEIEKAIVEGAGAVGVAAILSGLLPELKGKRVVIPLCGGNIDSTIFGRCLERGLAADGRLVKFAINVRDRPGGVAELVDLLHEEGVTIKDILNDRVWVHNDVFSLEINVVVETRSRAHTKSMFDALKSRYDLSRNSTMQQSQLGEGHPTSIGIDSLQQYDDEGQSTMASIDNYSIKYIRKNSTFINTDFNSVGKIHYENNEDAYSESHKSHSSNPQLTNNEDLIRTPSYFGTESSDDFMSESKDFNEHSNQSIENDEKVGEIQYTYSPPGFTKEDKDNKASTSCVTKHYVKHDERITSRSSYKRLTEVYNSGAQETDDKSATGTIPPKSINKEAYTNLSKLRSLNVSELKDNSSAIEDGSIVMDKEVDTFNSYSTHTIPSSSTILDDNDDKIKCNKFLRWVEYSEDDDPSNESTQSGSSTTMGEIKYMFDRPLFGRQSNKTELTNVPENEENLRDHSVEDTSVEREDDENIPSYFKTTTSCNPHAAKKYPTFDNNPKNEESADCASRSISKAKVIDSESEVLVAYDDDKQE</sequence>
<keyword evidence="12" id="KW-1185">Reference proteome</keyword>
<comment type="cofactor">
    <cofactor evidence="1">
        <name>pyridoxal 5'-phosphate</name>
        <dbReference type="ChEBI" id="CHEBI:597326"/>
    </cofactor>
</comment>
<dbReference type="InterPro" id="IPR050147">
    <property type="entry name" value="Ser/Thr_Dehydratase"/>
</dbReference>
<dbReference type="PANTHER" id="PTHR48078">
    <property type="entry name" value="THREONINE DEHYDRATASE, MITOCHONDRIAL-RELATED"/>
    <property type="match status" value="1"/>
</dbReference>
<feature type="domain" description="Tryptophan synthase beta chain-like PALP" evidence="10">
    <location>
        <begin position="29"/>
        <end position="317"/>
    </location>
</feature>
<dbReference type="Proteomes" id="UP000675881">
    <property type="component" value="Chromosome 13"/>
</dbReference>
<accession>A0A7R8CNX7</accession>
<dbReference type="SUPFAM" id="SSF53686">
    <property type="entry name" value="Tryptophan synthase beta subunit-like PLP-dependent enzymes"/>
    <property type="match status" value="1"/>
</dbReference>
<dbReference type="OrthoDB" id="4418812at2759"/>
<evidence type="ECO:0000256" key="3">
    <source>
        <dbReference type="ARBA" id="ARBA00012093"/>
    </source>
</evidence>
<dbReference type="GO" id="GO:0006565">
    <property type="term" value="P:L-serine catabolic process"/>
    <property type="evidence" value="ECO:0007669"/>
    <property type="project" value="TreeGrafter"/>
</dbReference>
<gene>
    <name evidence="11" type="ORF">LSAA_3891</name>
</gene>
<evidence type="ECO:0000256" key="9">
    <source>
        <dbReference type="SAM" id="MobiDB-lite"/>
    </source>
</evidence>
<feature type="region of interest" description="Disordered" evidence="9">
    <location>
        <begin position="721"/>
        <end position="787"/>
    </location>
</feature>
<dbReference type="EC" id="4.3.1.17" evidence="3"/>
<protein>
    <recommendedName>
        <fullName evidence="3">L-serine ammonia-lyase</fullName>
        <ecNumber evidence="3">4.3.1.17</ecNumber>
    </recommendedName>
    <alternativeName>
        <fullName evidence="6">L-serine deaminase</fullName>
    </alternativeName>
    <alternativeName>
        <fullName evidence="7">L-threonine dehydratase</fullName>
    </alternativeName>
</protein>
<evidence type="ECO:0000313" key="12">
    <source>
        <dbReference type="Proteomes" id="UP000675881"/>
    </source>
</evidence>